<evidence type="ECO:0000313" key="14">
    <source>
        <dbReference type="EMBL" id="PIR96059.1"/>
    </source>
</evidence>
<evidence type="ECO:0000256" key="2">
    <source>
        <dbReference type="ARBA" id="ARBA00008663"/>
    </source>
</evidence>
<dbReference type="GO" id="GO:0000287">
    <property type="term" value="F:magnesium ion binding"/>
    <property type="evidence" value="ECO:0007669"/>
    <property type="project" value="InterPro"/>
</dbReference>
<evidence type="ECO:0000256" key="9">
    <source>
        <dbReference type="ARBA" id="ARBA00022842"/>
    </source>
</evidence>
<evidence type="ECO:0000256" key="7">
    <source>
        <dbReference type="ARBA" id="ARBA00022777"/>
    </source>
</evidence>
<feature type="non-terminal residue" evidence="14">
    <location>
        <position position="229"/>
    </location>
</feature>
<dbReference type="InterPro" id="IPR011037">
    <property type="entry name" value="Pyrv_Knase-like_insert_dom_sf"/>
</dbReference>
<name>A0A2H0VCH6_9BACT</name>
<dbReference type="PANTHER" id="PTHR11817">
    <property type="entry name" value="PYRUVATE KINASE"/>
    <property type="match status" value="1"/>
</dbReference>
<keyword evidence="8" id="KW-0067">ATP-binding</keyword>
<accession>A0A2H0VCH6</accession>
<dbReference type="InterPro" id="IPR015806">
    <property type="entry name" value="Pyrv_Knase_insert_dom_sf"/>
</dbReference>
<comment type="similarity">
    <text evidence="2 12">Belongs to the pyruvate kinase family.</text>
</comment>
<organism evidence="14 15">
    <name type="scientific">Candidatus Doudnabacteria bacterium CG10_big_fil_rev_8_21_14_0_10_42_18</name>
    <dbReference type="NCBI Taxonomy" id="1974552"/>
    <lineage>
        <taxon>Bacteria</taxon>
        <taxon>Candidatus Doudnaibacteriota</taxon>
    </lineage>
</organism>
<dbReference type="Gene3D" id="3.20.20.60">
    <property type="entry name" value="Phosphoenolpyruvate-binding domains"/>
    <property type="match status" value="1"/>
</dbReference>
<dbReference type="SUPFAM" id="SSF51621">
    <property type="entry name" value="Phosphoenolpyruvate/pyruvate domain"/>
    <property type="match status" value="1"/>
</dbReference>
<dbReference type="AlphaFoldDB" id="A0A2H0VCH6"/>
<keyword evidence="9 12" id="KW-0460">Magnesium</keyword>
<dbReference type="GO" id="GO:0004743">
    <property type="term" value="F:pyruvate kinase activity"/>
    <property type="evidence" value="ECO:0007669"/>
    <property type="project" value="UniProtKB-EC"/>
</dbReference>
<dbReference type="Gene3D" id="2.40.33.10">
    <property type="entry name" value="PK beta-barrel domain-like"/>
    <property type="match status" value="1"/>
</dbReference>
<evidence type="ECO:0000256" key="3">
    <source>
        <dbReference type="ARBA" id="ARBA00012142"/>
    </source>
</evidence>
<evidence type="ECO:0000313" key="15">
    <source>
        <dbReference type="Proteomes" id="UP000230922"/>
    </source>
</evidence>
<proteinExistence type="inferred from homology"/>
<dbReference type="GO" id="GO:0005524">
    <property type="term" value="F:ATP binding"/>
    <property type="evidence" value="ECO:0007669"/>
    <property type="project" value="UniProtKB-KW"/>
</dbReference>
<evidence type="ECO:0000256" key="11">
    <source>
        <dbReference type="ARBA" id="ARBA00023317"/>
    </source>
</evidence>
<dbReference type="SUPFAM" id="SSF50800">
    <property type="entry name" value="PK beta-barrel domain-like"/>
    <property type="match status" value="1"/>
</dbReference>
<dbReference type="GO" id="GO:0016301">
    <property type="term" value="F:kinase activity"/>
    <property type="evidence" value="ECO:0007669"/>
    <property type="project" value="UniProtKB-KW"/>
</dbReference>
<dbReference type="UniPathway" id="UPA00109">
    <property type="reaction ID" value="UER00188"/>
</dbReference>
<dbReference type="Proteomes" id="UP000230922">
    <property type="component" value="Unassembled WGS sequence"/>
</dbReference>
<feature type="domain" description="Pyruvate kinase barrel" evidence="13">
    <location>
        <begin position="4"/>
        <end position="229"/>
    </location>
</feature>
<keyword evidence="5" id="KW-0479">Metal-binding</keyword>
<evidence type="ECO:0000259" key="13">
    <source>
        <dbReference type="Pfam" id="PF00224"/>
    </source>
</evidence>
<dbReference type="InterPro" id="IPR040442">
    <property type="entry name" value="Pyrv_kinase-like_dom_sf"/>
</dbReference>
<keyword evidence="11 14" id="KW-0670">Pyruvate</keyword>
<keyword evidence="6" id="KW-0547">Nucleotide-binding</keyword>
<dbReference type="InterPro" id="IPR015813">
    <property type="entry name" value="Pyrv/PenolPyrv_kinase-like_dom"/>
</dbReference>
<keyword evidence="10 12" id="KW-0324">Glycolysis</keyword>
<reference evidence="15" key="1">
    <citation type="submission" date="2017-09" db="EMBL/GenBank/DDBJ databases">
        <title>Depth-based differentiation of microbial function through sediment-hosted aquifers and enrichment of novel symbionts in the deep terrestrial subsurface.</title>
        <authorList>
            <person name="Probst A.J."/>
            <person name="Ladd B."/>
            <person name="Jarett J.K."/>
            <person name="Geller-Mcgrath D.E."/>
            <person name="Sieber C.M.K."/>
            <person name="Emerson J.B."/>
            <person name="Anantharaman K."/>
            <person name="Thomas B.C."/>
            <person name="Malmstrom R."/>
            <person name="Stieglmeier M."/>
            <person name="Klingl A."/>
            <person name="Woyke T."/>
            <person name="Ryan C.M."/>
            <person name="Banfield J.F."/>
        </authorList>
    </citation>
    <scope>NUCLEOTIDE SEQUENCE [LARGE SCALE GENOMIC DNA]</scope>
</reference>
<dbReference type="InterPro" id="IPR001697">
    <property type="entry name" value="Pyr_Knase"/>
</dbReference>
<evidence type="ECO:0000256" key="6">
    <source>
        <dbReference type="ARBA" id="ARBA00022741"/>
    </source>
</evidence>
<gene>
    <name evidence="14" type="ORF">COT92_03040</name>
</gene>
<evidence type="ECO:0000256" key="4">
    <source>
        <dbReference type="ARBA" id="ARBA00022679"/>
    </source>
</evidence>
<dbReference type="PRINTS" id="PR01050">
    <property type="entry name" value="PYRUVTKNASE"/>
</dbReference>
<comment type="pathway">
    <text evidence="1 12">Carbohydrate degradation; glycolysis; pyruvate from D-glyceraldehyde 3-phosphate: step 5/5.</text>
</comment>
<protein>
    <recommendedName>
        <fullName evidence="3 12">Pyruvate kinase</fullName>
        <ecNumber evidence="3 12">2.7.1.40</ecNumber>
    </recommendedName>
</protein>
<dbReference type="EC" id="2.7.1.40" evidence="3 12"/>
<dbReference type="GO" id="GO:0030955">
    <property type="term" value="F:potassium ion binding"/>
    <property type="evidence" value="ECO:0007669"/>
    <property type="project" value="InterPro"/>
</dbReference>
<evidence type="ECO:0000256" key="1">
    <source>
        <dbReference type="ARBA" id="ARBA00004997"/>
    </source>
</evidence>
<dbReference type="Pfam" id="PF00224">
    <property type="entry name" value="PK"/>
    <property type="match status" value="1"/>
</dbReference>
<evidence type="ECO:0000256" key="10">
    <source>
        <dbReference type="ARBA" id="ARBA00023152"/>
    </source>
</evidence>
<dbReference type="InterPro" id="IPR015793">
    <property type="entry name" value="Pyrv_Knase_brl"/>
</dbReference>
<keyword evidence="7 12" id="KW-0418">Kinase</keyword>
<comment type="catalytic activity">
    <reaction evidence="12">
        <text>pyruvate + ATP = phosphoenolpyruvate + ADP + H(+)</text>
        <dbReference type="Rhea" id="RHEA:18157"/>
        <dbReference type="ChEBI" id="CHEBI:15361"/>
        <dbReference type="ChEBI" id="CHEBI:15378"/>
        <dbReference type="ChEBI" id="CHEBI:30616"/>
        <dbReference type="ChEBI" id="CHEBI:58702"/>
        <dbReference type="ChEBI" id="CHEBI:456216"/>
        <dbReference type="EC" id="2.7.1.40"/>
    </reaction>
</comment>
<evidence type="ECO:0000256" key="8">
    <source>
        <dbReference type="ARBA" id="ARBA00022840"/>
    </source>
</evidence>
<evidence type="ECO:0000256" key="12">
    <source>
        <dbReference type="RuleBase" id="RU000504"/>
    </source>
</evidence>
<sequence>MTNKKTKIVCTLGPASESIKTLTDMIKAGMNVARLNFSHGDHENHGLLIKRIRQVSKKLDRPIAIVQDLHGPKIRVSGLKDALTVNVGQEVVIGKDFRLDTKVAHSIRSGQQILIEDGLVELEVKSVRGSRIHCVALSPGKIRNLKGVNLPRTKLRIPILTKKDIDDLKFGLKQDVDYVALSFVRTRQDVKNLKKLIVRHNPKKFTTPKIIAKIEKPEAVKNFDGILKE</sequence>
<keyword evidence="4 12" id="KW-0808">Transferase</keyword>
<evidence type="ECO:0000256" key="5">
    <source>
        <dbReference type="ARBA" id="ARBA00022723"/>
    </source>
</evidence>
<comment type="caution">
    <text evidence="14">The sequence shown here is derived from an EMBL/GenBank/DDBJ whole genome shotgun (WGS) entry which is preliminary data.</text>
</comment>
<dbReference type="EMBL" id="PFAK01000050">
    <property type="protein sequence ID" value="PIR96059.1"/>
    <property type="molecule type" value="Genomic_DNA"/>
</dbReference>